<gene>
    <name evidence="2" type="ORF">GN244_ATG07535</name>
</gene>
<dbReference type="EMBL" id="WSZM01000149">
    <property type="protein sequence ID" value="KAF4040340.1"/>
    <property type="molecule type" value="Genomic_DNA"/>
</dbReference>
<feature type="domain" description="DUF7726" evidence="1">
    <location>
        <begin position="100"/>
        <end position="170"/>
    </location>
</feature>
<protein>
    <recommendedName>
        <fullName evidence="1">DUF7726 domain-containing protein</fullName>
    </recommendedName>
</protein>
<name>A0A833WL29_PHYIN</name>
<dbReference type="PANTHER" id="PTHR42339">
    <property type="entry name" value="HISTONE H1"/>
    <property type="match status" value="1"/>
</dbReference>
<comment type="caution">
    <text evidence="2">The sequence shown here is derived from an EMBL/GenBank/DDBJ whole genome shotgun (WGS) entry which is preliminary data.</text>
</comment>
<keyword evidence="3" id="KW-1185">Reference proteome</keyword>
<feature type="domain" description="DUF7726" evidence="1">
    <location>
        <begin position="224"/>
        <end position="297"/>
    </location>
</feature>
<dbReference type="Pfam" id="PF24852">
    <property type="entry name" value="DUF7726"/>
    <property type="match status" value="2"/>
</dbReference>
<dbReference type="InterPro" id="IPR056143">
    <property type="entry name" value="DUF7726"/>
</dbReference>
<accession>A0A833WL29</accession>
<dbReference type="Proteomes" id="UP000602510">
    <property type="component" value="Unassembled WGS sequence"/>
</dbReference>
<dbReference type="PANTHER" id="PTHR42339:SF1">
    <property type="entry name" value="HISTONE H1"/>
    <property type="match status" value="1"/>
</dbReference>
<sequence length="332" mass="37372">MTQLLSETASSVTEAASSVAASDPAPQTYSFISSSSGLPMFNSIAPTSSEFGSTASLPIFNSNVQTLTDASTLATTRPSAIEILSGNESEEEFDEENPEWSKWNCNQIRTKIRNFLGTKEMTQTAFLKLCDINSNSYYRFMNLKGPYSGCDNQTYEGAAIFFYRREKKEKTEKAKLKALKPQDRKRKATEVKEQKTKKLKTGDDLLKKIQDVELPDMDEDGTVAVYDDCDEIRKKINFFLGEKTVTKAAFMRALGDINSNSLRSFMNLKRGAGSGAANVVYRTAYIFFEKKRILEGGKKTKKRLDNEKKQGRNGFPLRHDNGMRWVIVPNRK</sequence>
<organism evidence="2 3">
    <name type="scientific">Phytophthora infestans</name>
    <name type="common">Potato late blight agent</name>
    <name type="synonym">Botrytis infestans</name>
    <dbReference type="NCBI Taxonomy" id="4787"/>
    <lineage>
        <taxon>Eukaryota</taxon>
        <taxon>Sar</taxon>
        <taxon>Stramenopiles</taxon>
        <taxon>Oomycota</taxon>
        <taxon>Peronosporomycetes</taxon>
        <taxon>Peronosporales</taxon>
        <taxon>Peronosporaceae</taxon>
        <taxon>Phytophthora</taxon>
    </lineage>
</organism>
<evidence type="ECO:0000313" key="3">
    <source>
        <dbReference type="Proteomes" id="UP000602510"/>
    </source>
</evidence>
<reference evidence="2" key="1">
    <citation type="submission" date="2020-04" db="EMBL/GenBank/DDBJ databases">
        <title>Hybrid Assembly of Korean Phytophthora infestans isolates.</title>
        <authorList>
            <person name="Prokchorchik M."/>
            <person name="Lee Y."/>
            <person name="Seo J."/>
            <person name="Cho J.-H."/>
            <person name="Park Y.-E."/>
            <person name="Jang D.-C."/>
            <person name="Im J.-S."/>
            <person name="Choi J.-G."/>
            <person name="Park H.-J."/>
            <person name="Lee G.-B."/>
            <person name="Lee Y.-G."/>
            <person name="Hong S.-Y."/>
            <person name="Cho K."/>
            <person name="Sohn K.H."/>
        </authorList>
    </citation>
    <scope>NUCLEOTIDE SEQUENCE</scope>
    <source>
        <strain evidence="2">KR_1_A1</strain>
    </source>
</reference>
<dbReference type="AlphaFoldDB" id="A0A833WL29"/>
<evidence type="ECO:0000313" key="2">
    <source>
        <dbReference type="EMBL" id="KAF4040340.1"/>
    </source>
</evidence>
<evidence type="ECO:0000259" key="1">
    <source>
        <dbReference type="Pfam" id="PF24852"/>
    </source>
</evidence>
<proteinExistence type="predicted"/>